<proteinExistence type="predicted"/>
<protein>
    <submittedName>
        <fullName evidence="1">Uncharacterized protein</fullName>
    </submittedName>
</protein>
<dbReference type="EMBL" id="JAGTTL010000011">
    <property type="protein sequence ID" value="KAK6315965.1"/>
    <property type="molecule type" value="Genomic_DNA"/>
</dbReference>
<gene>
    <name evidence="1" type="ORF">J4Q44_G00134890</name>
</gene>
<evidence type="ECO:0000313" key="2">
    <source>
        <dbReference type="Proteomes" id="UP001356427"/>
    </source>
</evidence>
<name>A0AAN8QTH0_9TELE</name>
<keyword evidence="2" id="KW-1185">Reference proteome</keyword>
<organism evidence="1 2">
    <name type="scientific">Coregonus suidteri</name>
    <dbReference type="NCBI Taxonomy" id="861788"/>
    <lineage>
        <taxon>Eukaryota</taxon>
        <taxon>Metazoa</taxon>
        <taxon>Chordata</taxon>
        <taxon>Craniata</taxon>
        <taxon>Vertebrata</taxon>
        <taxon>Euteleostomi</taxon>
        <taxon>Actinopterygii</taxon>
        <taxon>Neopterygii</taxon>
        <taxon>Teleostei</taxon>
        <taxon>Protacanthopterygii</taxon>
        <taxon>Salmoniformes</taxon>
        <taxon>Salmonidae</taxon>
        <taxon>Coregoninae</taxon>
        <taxon>Coregonus</taxon>
    </lineage>
</organism>
<sequence length="74" mass="8502">MKTLKGLSDRKKRGWPRLSFFFISLHAKLQELAFEERVEVLELANSRLPEVIFDIMEYWRAIPGSPDNLAGAPA</sequence>
<evidence type="ECO:0000313" key="1">
    <source>
        <dbReference type="EMBL" id="KAK6315965.1"/>
    </source>
</evidence>
<comment type="caution">
    <text evidence="1">The sequence shown here is derived from an EMBL/GenBank/DDBJ whole genome shotgun (WGS) entry which is preliminary data.</text>
</comment>
<dbReference type="Proteomes" id="UP001356427">
    <property type="component" value="Unassembled WGS sequence"/>
</dbReference>
<accession>A0AAN8QTH0</accession>
<reference evidence="1 2" key="1">
    <citation type="submission" date="2021-04" db="EMBL/GenBank/DDBJ databases">
        <authorList>
            <person name="De Guttry C."/>
            <person name="Zahm M."/>
            <person name="Klopp C."/>
            <person name="Cabau C."/>
            <person name="Louis A."/>
            <person name="Berthelot C."/>
            <person name="Parey E."/>
            <person name="Roest Crollius H."/>
            <person name="Montfort J."/>
            <person name="Robinson-Rechavi M."/>
            <person name="Bucao C."/>
            <person name="Bouchez O."/>
            <person name="Gislard M."/>
            <person name="Lluch J."/>
            <person name="Milhes M."/>
            <person name="Lampietro C."/>
            <person name="Lopez Roques C."/>
            <person name="Donnadieu C."/>
            <person name="Braasch I."/>
            <person name="Desvignes T."/>
            <person name="Postlethwait J."/>
            <person name="Bobe J."/>
            <person name="Wedekind C."/>
            <person name="Guiguen Y."/>
        </authorList>
    </citation>
    <scope>NUCLEOTIDE SEQUENCE [LARGE SCALE GENOMIC DNA]</scope>
    <source>
        <strain evidence="1">Cs_M1</strain>
        <tissue evidence="1">Blood</tissue>
    </source>
</reference>
<dbReference type="AlphaFoldDB" id="A0AAN8QTH0"/>